<comment type="caution">
    <text evidence="2">The sequence shown here is derived from an EMBL/GenBank/DDBJ whole genome shotgun (WGS) entry which is preliminary data.</text>
</comment>
<feature type="region of interest" description="Disordered" evidence="1">
    <location>
        <begin position="34"/>
        <end position="60"/>
    </location>
</feature>
<sequence>MKPRHQPEQVEYGPMHPDLFDGETPIVWVSGAAEQPATEPRKVRGGGSMMHASANGARRP</sequence>
<gene>
    <name evidence="2" type="ORF">C1I89_15020</name>
</gene>
<keyword evidence="3" id="KW-1185">Reference proteome</keyword>
<dbReference type="RefSeq" id="WP_102773498.1">
    <property type="nucleotide sequence ID" value="NZ_POQS01000003.1"/>
</dbReference>
<protein>
    <submittedName>
        <fullName evidence="2">Uncharacterized protein</fullName>
    </submittedName>
</protein>
<evidence type="ECO:0000313" key="3">
    <source>
        <dbReference type="Proteomes" id="UP000235994"/>
    </source>
</evidence>
<dbReference type="Proteomes" id="UP000235994">
    <property type="component" value="Unassembled WGS sequence"/>
</dbReference>
<reference evidence="2 3" key="1">
    <citation type="submission" date="2018-01" db="EMBL/GenBank/DDBJ databases">
        <title>The draft genome of an aniline degradation strain ANB-1.</title>
        <authorList>
            <person name="Zhang L."/>
            <person name="Jiang J."/>
        </authorList>
    </citation>
    <scope>NUCLEOTIDE SEQUENCE [LARGE SCALE GENOMIC DNA]</scope>
    <source>
        <strain evidence="2 3">ANB-1</strain>
    </source>
</reference>
<accession>A0A2N8KJW8</accession>
<evidence type="ECO:0000256" key="1">
    <source>
        <dbReference type="SAM" id="MobiDB-lite"/>
    </source>
</evidence>
<feature type="region of interest" description="Disordered" evidence="1">
    <location>
        <begin position="1"/>
        <end position="20"/>
    </location>
</feature>
<dbReference type="EMBL" id="POQS01000003">
    <property type="protein sequence ID" value="PND33749.1"/>
    <property type="molecule type" value="Genomic_DNA"/>
</dbReference>
<evidence type="ECO:0000313" key="2">
    <source>
        <dbReference type="EMBL" id="PND33749.1"/>
    </source>
</evidence>
<organism evidence="2 3">
    <name type="scientific">Achromobacter pulmonis</name>
    <dbReference type="NCBI Taxonomy" id="1389932"/>
    <lineage>
        <taxon>Bacteria</taxon>
        <taxon>Pseudomonadati</taxon>
        <taxon>Pseudomonadota</taxon>
        <taxon>Betaproteobacteria</taxon>
        <taxon>Burkholderiales</taxon>
        <taxon>Alcaligenaceae</taxon>
        <taxon>Achromobacter</taxon>
    </lineage>
</organism>
<dbReference type="AlphaFoldDB" id="A0A2N8KJW8"/>
<proteinExistence type="predicted"/>
<name>A0A2N8KJW8_9BURK</name>